<dbReference type="Gene3D" id="3.30.342.10">
    <property type="entry name" value="DNA Polymerase, chain B, domain 1"/>
    <property type="match status" value="1"/>
</dbReference>
<dbReference type="SUPFAM" id="SSF53098">
    <property type="entry name" value="Ribonuclease H-like"/>
    <property type="match status" value="1"/>
</dbReference>
<accession>A0A830E5K4</accession>
<organism evidence="7 8">
    <name type="scientific">Vulcanisaeta souniana JCM 11219</name>
    <dbReference type="NCBI Taxonomy" id="1293586"/>
    <lineage>
        <taxon>Archaea</taxon>
        <taxon>Thermoproteota</taxon>
        <taxon>Thermoprotei</taxon>
        <taxon>Thermoproteales</taxon>
        <taxon>Thermoproteaceae</taxon>
        <taxon>Vulcanisaeta</taxon>
    </lineage>
</organism>
<protein>
    <recommendedName>
        <fullName evidence="5">DNA polymerase</fullName>
        <ecNumber evidence="5">2.7.7.7</ecNumber>
    </recommendedName>
</protein>
<dbReference type="GO" id="GO:0003887">
    <property type="term" value="F:DNA-directed DNA polymerase activity"/>
    <property type="evidence" value="ECO:0007669"/>
    <property type="project" value="UniProtKB-KW"/>
</dbReference>
<dbReference type="InterPro" id="IPR050240">
    <property type="entry name" value="DNA_pol_type-B"/>
</dbReference>
<dbReference type="InterPro" id="IPR017964">
    <property type="entry name" value="DNA-dir_DNA_pol_B_CS"/>
</dbReference>
<dbReference type="RefSeq" id="WP_188603944.1">
    <property type="nucleotide sequence ID" value="NZ_AP026830.1"/>
</dbReference>
<evidence type="ECO:0000256" key="5">
    <source>
        <dbReference type="RuleBase" id="RU000442"/>
    </source>
</evidence>
<dbReference type="Proteomes" id="UP001060771">
    <property type="component" value="Chromosome"/>
</dbReference>
<dbReference type="GO" id="GO:0006260">
    <property type="term" value="P:DNA replication"/>
    <property type="evidence" value="ECO:0007669"/>
    <property type="project" value="UniProtKB-KW"/>
</dbReference>
<dbReference type="InterPro" id="IPR023211">
    <property type="entry name" value="DNA_pol_palm_dom_sf"/>
</dbReference>
<evidence type="ECO:0000256" key="1">
    <source>
        <dbReference type="ARBA" id="ARBA00005755"/>
    </source>
</evidence>
<comment type="catalytic activity">
    <reaction evidence="5">
        <text>DNA(n) + a 2'-deoxyribonucleoside 5'-triphosphate = DNA(n+1) + diphosphate</text>
        <dbReference type="Rhea" id="RHEA:22508"/>
        <dbReference type="Rhea" id="RHEA-COMP:17339"/>
        <dbReference type="Rhea" id="RHEA-COMP:17340"/>
        <dbReference type="ChEBI" id="CHEBI:33019"/>
        <dbReference type="ChEBI" id="CHEBI:61560"/>
        <dbReference type="ChEBI" id="CHEBI:173112"/>
        <dbReference type="EC" id="2.7.7.7"/>
    </reaction>
</comment>
<dbReference type="InterPro" id="IPR012337">
    <property type="entry name" value="RNaseH-like_sf"/>
</dbReference>
<dbReference type="PANTHER" id="PTHR10322">
    <property type="entry name" value="DNA POLYMERASE CATALYTIC SUBUNIT"/>
    <property type="match status" value="1"/>
</dbReference>
<keyword evidence="3 5" id="KW-0548">Nucleotidyltransferase</keyword>
<gene>
    <name evidence="7" type="ORF">GCM10007112_21760</name>
    <name evidence="6" type="ORF">Vsou_17710</name>
</gene>
<evidence type="ECO:0000313" key="8">
    <source>
        <dbReference type="Proteomes" id="UP000657075"/>
    </source>
</evidence>
<evidence type="ECO:0000313" key="9">
    <source>
        <dbReference type="Proteomes" id="UP001060771"/>
    </source>
</evidence>
<keyword evidence="4 5" id="KW-0239">DNA-directed DNA polymerase</keyword>
<dbReference type="InterPro" id="IPR036397">
    <property type="entry name" value="RNaseH_sf"/>
</dbReference>
<name>A0A830E5K4_9CREN</name>
<reference evidence="9" key="3">
    <citation type="submission" date="2022-09" db="EMBL/GenBank/DDBJ databases">
        <title>Complete genome sequence of Vulcanisaeta souniana.</title>
        <authorList>
            <person name="Kato S."/>
            <person name="Itoh T."/>
            <person name="Ohkuma M."/>
        </authorList>
    </citation>
    <scope>NUCLEOTIDE SEQUENCE [LARGE SCALE GENOMIC DNA]</scope>
    <source>
        <strain evidence="9">JCM 11219</strain>
    </source>
</reference>
<keyword evidence="9" id="KW-1185">Reference proteome</keyword>
<dbReference type="PRINTS" id="PR00106">
    <property type="entry name" value="DNAPOLB"/>
</dbReference>
<evidence type="ECO:0000313" key="6">
    <source>
        <dbReference type="EMBL" id="BDR92678.1"/>
    </source>
</evidence>
<evidence type="ECO:0000313" key="7">
    <source>
        <dbReference type="EMBL" id="GGI84448.1"/>
    </source>
</evidence>
<dbReference type="EC" id="2.7.7.7" evidence="5"/>
<dbReference type="InterPro" id="IPR043502">
    <property type="entry name" value="DNA/RNA_pol_sf"/>
</dbReference>
<dbReference type="OrthoDB" id="28759at2157"/>
<reference evidence="6" key="4">
    <citation type="journal article" date="2023" name="Microbiol. Resour. Announc.">
        <title>Complete Genome Sequence of Vulcanisaeta souniana Strain IC-059, a Hyperthermophilic Archaeon Isolated from Hot Spring Water in Japan.</title>
        <authorList>
            <person name="Kato S."/>
            <person name="Itoh T."/>
            <person name="Wu L."/>
            <person name="Ma J."/>
            <person name="Ohkuma M."/>
        </authorList>
    </citation>
    <scope>NUCLEOTIDE SEQUENCE</scope>
    <source>
        <strain evidence="6">JCM 11219</strain>
    </source>
</reference>
<dbReference type="Proteomes" id="UP000657075">
    <property type="component" value="Unassembled WGS sequence"/>
</dbReference>
<reference evidence="7" key="1">
    <citation type="journal article" date="2014" name="Int. J. Syst. Evol. Microbiol.">
        <title>Complete genome sequence of Corynebacterium casei LMG S-19264T (=DSM 44701T), isolated from a smear-ripened cheese.</title>
        <authorList>
            <consortium name="US DOE Joint Genome Institute (JGI-PGF)"/>
            <person name="Walter F."/>
            <person name="Albersmeier A."/>
            <person name="Kalinowski J."/>
            <person name="Ruckert C."/>
        </authorList>
    </citation>
    <scope>NUCLEOTIDE SEQUENCE</scope>
    <source>
        <strain evidence="7">JCM 11219</strain>
    </source>
</reference>
<dbReference type="SUPFAM" id="SSF56672">
    <property type="entry name" value="DNA/RNA polymerases"/>
    <property type="match status" value="1"/>
</dbReference>
<comment type="similarity">
    <text evidence="1 5">Belongs to the DNA polymerase type-B family.</text>
</comment>
<dbReference type="GO" id="GO:0003677">
    <property type="term" value="F:DNA binding"/>
    <property type="evidence" value="ECO:0007669"/>
    <property type="project" value="UniProtKB-KW"/>
</dbReference>
<dbReference type="SMART" id="SM00486">
    <property type="entry name" value="POLBc"/>
    <property type="match status" value="1"/>
</dbReference>
<dbReference type="Gene3D" id="3.90.1600.10">
    <property type="entry name" value="Palm domain of DNA polymerase"/>
    <property type="match status" value="1"/>
</dbReference>
<dbReference type="GO" id="GO:0000166">
    <property type="term" value="F:nucleotide binding"/>
    <property type="evidence" value="ECO:0007669"/>
    <property type="project" value="InterPro"/>
</dbReference>
<dbReference type="PANTHER" id="PTHR10322:SF23">
    <property type="entry name" value="DNA POLYMERASE DELTA CATALYTIC SUBUNIT"/>
    <property type="match status" value="1"/>
</dbReference>
<evidence type="ECO:0000256" key="2">
    <source>
        <dbReference type="ARBA" id="ARBA00022679"/>
    </source>
</evidence>
<dbReference type="Gene3D" id="3.30.420.10">
    <property type="entry name" value="Ribonuclease H-like superfamily/Ribonuclease H"/>
    <property type="match status" value="1"/>
</dbReference>
<dbReference type="Gene3D" id="1.10.287.690">
    <property type="entry name" value="Helix hairpin bin"/>
    <property type="match status" value="1"/>
</dbReference>
<proteinExistence type="inferred from homology"/>
<dbReference type="GeneID" id="76207317"/>
<reference evidence="7" key="2">
    <citation type="submission" date="2020-09" db="EMBL/GenBank/DDBJ databases">
        <authorList>
            <person name="Sun Q."/>
            <person name="Ohkuma M."/>
        </authorList>
    </citation>
    <scope>NUCLEOTIDE SEQUENCE</scope>
    <source>
        <strain evidence="7">JCM 11219</strain>
    </source>
</reference>
<evidence type="ECO:0000256" key="3">
    <source>
        <dbReference type="ARBA" id="ARBA00022695"/>
    </source>
</evidence>
<evidence type="ECO:0000256" key="4">
    <source>
        <dbReference type="ARBA" id="ARBA00022932"/>
    </source>
</evidence>
<keyword evidence="5" id="KW-0238">DNA-binding</keyword>
<dbReference type="EMBL" id="BMNM01000011">
    <property type="protein sequence ID" value="GGI84448.1"/>
    <property type="molecule type" value="Genomic_DNA"/>
</dbReference>
<dbReference type="AlphaFoldDB" id="A0A830E5K4"/>
<dbReference type="EMBL" id="AP026830">
    <property type="protein sequence ID" value="BDR92678.1"/>
    <property type="molecule type" value="Genomic_DNA"/>
</dbReference>
<keyword evidence="2 5" id="KW-0808">Transferase</keyword>
<dbReference type="PROSITE" id="PS00116">
    <property type="entry name" value="DNA_POLYMERASE_B"/>
    <property type="match status" value="1"/>
</dbReference>
<dbReference type="InterPro" id="IPR006172">
    <property type="entry name" value="DNA-dir_DNA_pol_B"/>
</dbReference>
<sequence length="734" mass="83289">MRFFVTNNIFVKENGDVERFYPYLYVIGKSRPPRIREVVSIEETNYSAFTWDGLGYREGNERVYLVRVSSPSYVPGVRDKYLRRGFLVSQSYIKFSLRYSIDHELRNKAVIENILNSIDSVIRDSLSRRLRVLTLDVEVRSGKAIYGYTIDGEDITITDDVHDLVTEEFDVMVTYNGWNFDVKYLPLFKGSKYAINTEHGVKPIMDLYVFVESGFKSSLGIQEEASKLYDVAIQLGIPKALGIEETKLLKYKSLQARIGELTSDELMTYLSLDVKITHEIAMRWLPVLQALGAITGSNPMVINQVAESASPGHLAEALIHKYLQFNGIILQDRRREMNYEAGDKTRARSYGLFKNVGEYDFSAMYPSLYTQDNVDPINIRECEDGFTVRTTKGTKRVCFEPGGLVHKVLSSLYRARKVTKALKATYGDAPDQAVKILVNSAYGVFGKSGIGMVNEWVAAYIAQKTQAIFDDLWQRYHPVYGDTDSMYIQLDGRDADKLLMEINDYLHRAYGPLMEMKLEGVWDVVYIPRSRAGGPAEKTYIKMGGDELVIKGGALKPRDLPRGLRYGAYRDWVRALLLGDARLDDLISRFVSNAELEDLFIEYSISFRDLLYTREGSPIRTIDKSRFPAIAYLAVASGKEVLIDLRARTLNNQPINLDAFIDVLYLPIETQGETKAFAFLINNEPVITRVSIQFDQKQGKALAKVANLVRASRQDIEKLSIKAIRESGLFSHIS</sequence>
<keyword evidence="5" id="KW-0235">DNA replication</keyword>